<reference evidence="2 3" key="1">
    <citation type="submission" date="2018-12" db="EMBL/GenBank/DDBJ databases">
        <authorList>
            <consortium name="Pathogen Informatics"/>
        </authorList>
    </citation>
    <scope>NUCLEOTIDE SEQUENCE [LARGE SCALE GENOMIC DNA]</scope>
    <source>
        <strain evidence="2 3">NCTC8271</strain>
    </source>
</reference>
<evidence type="ECO:0000313" key="2">
    <source>
        <dbReference type="EMBL" id="VEA33410.1"/>
    </source>
</evidence>
<sequence length="80" mass="9002">MAIWGMIESRDVMLFISYSGGAKELDLIIPRLEDKSVALLAMTGKPHSPLGRAAKPFWIFPSSVKPARCIWRRHPVPSIR</sequence>
<protein>
    <submittedName>
        <fullName evidence="2">Phosphosugar binding protein</fullName>
        <ecNumber evidence="2">5.3.1.13</ecNumber>
    </submittedName>
</protein>
<dbReference type="InterPro" id="IPR050986">
    <property type="entry name" value="GutQ/KpsF_isomerases"/>
</dbReference>
<dbReference type="Pfam" id="PF01380">
    <property type="entry name" value="SIS"/>
    <property type="match status" value="1"/>
</dbReference>
<dbReference type="InterPro" id="IPR001347">
    <property type="entry name" value="SIS_dom"/>
</dbReference>
<dbReference type="PANTHER" id="PTHR42745">
    <property type="match status" value="1"/>
</dbReference>
<keyword evidence="2" id="KW-0413">Isomerase</keyword>
<dbReference type="EMBL" id="LR134148">
    <property type="protein sequence ID" value="VEA33410.1"/>
    <property type="molecule type" value="Genomic_DNA"/>
</dbReference>
<dbReference type="PANTHER" id="PTHR42745:SF2">
    <property type="entry name" value="ARABINOSE 5-PHOSPHATE ISOMERASE GUTQ"/>
    <property type="match status" value="1"/>
</dbReference>
<name>A0A447PA52_SALET</name>
<proteinExistence type="predicted"/>
<gene>
    <name evidence="2" type="primary">gutQ_3</name>
    <name evidence="2" type="ORF">NCTC8271_01388</name>
</gene>
<dbReference type="SUPFAM" id="SSF53697">
    <property type="entry name" value="SIS domain"/>
    <property type="match status" value="1"/>
</dbReference>
<dbReference type="GO" id="GO:0019146">
    <property type="term" value="F:arabinose-5-phosphate isomerase activity"/>
    <property type="evidence" value="ECO:0007669"/>
    <property type="project" value="UniProtKB-EC"/>
</dbReference>
<dbReference type="AlphaFoldDB" id="A0A447PA52"/>
<dbReference type="GO" id="GO:1901135">
    <property type="term" value="P:carbohydrate derivative metabolic process"/>
    <property type="evidence" value="ECO:0007669"/>
    <property type="project" value="InterPro"/>
</dbReference>
<organism evidence="2 3">
    <name type="scientific">Salmonella enterica I</name>
    <dbReference type="NCBI Taxonomy" id="59201"/>
    <lineage>
        <taxon>Bacteria</taxon>
        <taxon>Pseudomonadati</taxon>
        <taxon>Pseudomonadota</taxon>
        <taxon>Gammaproteobacteria</taxon>
        <taxon>Enterobacterales</taxon>
        <taxon>Enterobacteriaceae</taxon>
        <taxon>Salmonella</taxon>
    </lineage>
</organism>
<dbReference type="Gene3D" id="3.40.50.10490">
    <property type="entry name" value="Glucose-6-phosphate isomerase like protein, domain 1"/>
    <property type="match status" value="1"/>
</dbReference>
<evidence type="ECO:0000259" key="1">
    <source>
        <dbReference type="Pfam" id="PF01380"/>
    </source>
</evidence>
<dbReference type="InterPro" id="IPR046348">
    <property type="entry name" value="SIS_dom_sf"/>
</dbReference>
<dbReference type="Proteomes" id="UP000273655">
    <property type="component" value="Chromosome 1"/>
</dbReference>
<dbReference type="GO" id="GO:0097367">
    <property type="term" value="F:carbohydrate derivative binding"/>
    <property type="evidence" value="ECO:0007669"/>
    <property type="project" value="InterPro"/>
</dbReference>
<accession>A0A447PA52</accession>
<evidence type="ECO:0000313" key="3">
    <source>
        <dbReference type="Proteomes" id="UP000273655"/>
    </source>
</evidence>
<dbReference type="EC" id="5.3.1.13" evidence="2"/>
<feature type="domain" description="SIS" evidence="1">
    <location>
        <begin position="5"/>
        <end position="54"/>
    </location>
</feature>